<evidence type="ECO:0008006" key="5">
    <source>
        <dbReference type="Google" id="ProtNLM"/>
    </source>
</evidence>
<gene>
    <name evidence="3" type="ORF">WR25_27052</name>
</gene>
<evidence type="ECO:0000256" key="2">
    <source>
        <dbReference type="SAM" id="MobiDB-lite"/>
    </source>
</evidence>
<name>A0A2A2KCU0_9BILA</name>
<accession>A0A2A2KCU0</accession>
<comment type="caution">
    <text evidence="3">The sequence shown here is derived from an EMBL/GenBank/DDBJ whole genome shotgun (WGS) entry which is preliminary data.</text>
</comment>
<dbReference type="AlphaFoldDB" id="A0A2A2KCU0"/>
<organism evidence="3 4">
    <name type="scientific">Diploscapter pachys</name>
    <dbReference type="NCBI Taxonomy" id="2018661"/>
    <lineage>
        <taxon>Eukaryota</taxon>
        <taxon>Metazoa</taxon>
        <taxon>Ecdysozoa</taxon>
        <taxon>Nematoda</taxon>
        <taxon>Chromadorea</taxon>
        <taxon>Rhabditida</taxon>
        <taxon>Rhabditina</taxon>
        <taxon>Rhabditomorpha</taxon>
        <taxon>Rhabditoidea</taxon>
        <taxon>Rhabditidae</taxon>
        <taxon>Diploscapter</taxon>
    </lineage>
</organism>
<evidence type="ECO:0000256" key="1">
    <source>
        <dbReference type="SAM" id="Coils"/>
    </source>
</evidence>
<reference evidence="3 4" key="1">
    <citation type="journal article" date="2017" name="Curr. Biol.">
        <title>Genome architecture and evolution of a unichromosomal asexual nematode.</title>
        <authorList>
            <person name="Fradin H."/>
            <person name="Zegar C."/>
            <person name="Gutwein M."/>
            <person name="Lucas J."/>
            <person name="Kovtun M."/>
            <person name="Corcoran D."/>
            <person name="Baugh L.R."/>
            <person name="Kiontke K."/>
            <person name="Gunsalus K."/>
            <person name="Fitch D.H."/>
            <person name="Piano F."/>
        </authorList>
    </citation>
    <scope>NUCLEOTIDE SEQUENCE [LARGE SCALE GENOMIC DNA]</scope>
    <source>
        <strain evidence="3">PF1309</strain>
    </source>
</reference>
<keyword evidence="1" id="KW-0175">Coiled coil</keyword>
<feature type="region of interest" description="Disordered" evidence="2">
    <location>
        <begin position="1"/>
        <end position="26"/>
    </location>
</feature>
<feature type="compositionally biased region" description="Polar residues" evidence="2">
    <location>
        <begin position="7"/>
        <end position="26"/>
    </location>
</feature>
<feature type="coiled-coil region" evidence="1">
    <location>
        <begin position="142"/>
        <end position="176"/>
    </location>
</feature>
<evidence type="ECO:0000313" key="4">
    <source>
        <dbReference type="Proteomes" id="UP000218231"/>
    </source>
</evidence>
<evidence type="ECO:0000313" key="3">
    <source>
        <dbReference type="EMBL" id="PAV71688.1"/>
    </source>
</evidence>
<sequence length="328" mass="35472">MPILRTLGSSTLEASTTSGTSQSNGPATSRAIFYTNFIKKNSIILAGTGATVSQGPGQSTAGPTAPTTPKVIVNYIAFTFSCNPNVTNRDQSVCVYTYDLPKNQNQKGLLATEQSIVAEDSVQLTGLENNVTAYKTSVNDANSDAQTKIAALIERLNAIQEKVNTFQQQVNDIQKMLTNMTSNLVYANQYLNSLNANNCYYKKCMAVQTPVPKTSPTPVPTTPSLVCNNKKCFKYNPSDADTCVSLSSCVGGTGFQMNSSVYPFPVWSPGYSASTVNGYGANLKCVWNLKTSKEGNKFQFNDDQFDVSMLDDSSKLLVIYNDQGDSIQ</sequence>
<dbReference type="Proteomes" id="UP000218231">
    <property type="component" value="Unassembled WGS sequence"/>
</dbReference>
<dbReference type="EMBL" id="LIAE01008949">
    <property type="protein sequence ID" value="PAV71688.1"/>
    <property type="molecule type" value="Genomic_DNA"/>
</dbReference>
<keyword evidence="4" id="KW-1185">Reference proteome</keyword>
<protein>
    <recommendedName>
        <fullName evidence="5">CUB domain-containing protein</fullName>
    </recommendedName>
</protein>
<dbReference type="OrthoDB" id="5872423at2759"/>
<proteinExistence type="predicted"/>